<reference evidence="4" key="1">
    <citation type="submission" date="2020-07" db="EMBL/GenBank/DDBJ databases">
        <authorList>
            <person name="Guo L."/>
            <person name="Lu X."/>
            <person name="Guo D."/>
        </authorList>
    </citation>
    <scope>NUCLEOTIDE SEQUENCE</scope>
    <source>
        <strain evidence="4">GEMnp</strain>
    </source>
</reference>
<dbReference type="GO" id="GO:0044423">
    <property type="term" value="C:virion component"/>
    <property type="evidence" value="ECO:0007669"/>
    <property type="project" value="UniProtKB-KW"/>
</dbReference>
<keyword evidence="2" id="KW-0946">Virion</keyword>
<evidence type="ECO:0000256" key="2">
    <source>
        <dbReference type="ARBA" id="ARBA00022844"/>
    </source>
</evidence>
<evidence type="ECO:0000313" key="4">
    <source>
        <dbReference type="EMBL" id="QPN36944.1"/>
    </source>
</evidence>
<accession>A0A7T1LYP5</accession>
<feature type="domain" description="Dicistrovirus capsid-polyprotein C-terminal" evidence="3">
    <location>
        <begin position="237"/>
        <end position="431"/>
    </location>
</feature>
<dbReference type="InterPro" id="IPR014872">
    <property type="entry name" value="Dicistrovirus_capsid-polyPr_C"/>
</dbReference>
<sequence length="444" mass="49015">METVLATFALNYQFVDSFQTPTVDTISFTPLSLVASRFCRIKGGHKFRFRIVSSSIHEGRIIVSFHPHVTDAETGIINATSVKNVTFDFSKEKNVFEWHVPYYSTLPWLDQYWCGLLDNTDPPTPPTFTDFQAGTGPFGTGGYGKIVIEAISHLTATDQVSGFVDIAMEVAGDEYINFQIPSPGWPKNAPAPTVVMQAGEGQPSALLAKAEASAAISSGRVMAYKNYFGGDIGETHLKNLLRRYSRIGRRSPSVPSGFSVLKWPVTPALDFWWENPGETHYTYPESHLAFFSAFYAFWSGSMSYKIMFNTSQNIALLASLTYDPRNNTSYANVPTTTDNTRHDDQFNLATQIENVARNPVLAVSTPFHSDTLQKMVVDGDLQPDFIPRRQFAGSVVLSLDNPGTTATIPYYVLVAGGDTIKLHRFIGSPVFKLPPGSLKIDSNS</sequence>
<evidence type="ECO:0000256" key="1">
    <source>
        <dbReference type="ARBA" id="ARBA00004328"/>
    </source>
</evidence>
<comment type="subcellular location">
    <subcellularLocation>
        <location evidence="1">Virion</location>
    </subcellularLocation>
</comment>
<proteinExistence type="predicted"/>
<dbReference type="SUPFAM" id="SSF88633">
    <property type="entry name" value="Positive stranded ssRNA viruses"/>
    <property type="match status" value="2"/>
</dbReference>
<dbReference type="EMBL" id="MT757489">
    <property type="protein sequence ID" value="QPN36944.1"/>
    <property type="molecule type" value="Genomic_RNA"/>
</dbReference>
<evidence type="ECO:0000259" key="3">
    <source>
        <dbReference type="Pfam" id="PF08762"/>
    </source>
</evidence>
<name>A0A7T1LYP5_9SECO</name>
<organism evidence="4">
    <name type="scientific">Goettingen Seco-like virus 2</name>
    <dbReference type="NCBI Taxonomy" id="2789613"/>
    <lineage>
        <taxon>Viruses</taxon>
        <taxon>Riboviria</taxon>
        <taxon>Orthornavirae</taxon>
        <taxon>Pisuviricota</taxon>
        <taxon>Pisoniviricetes</taxon>
        <taxon>Picornavirales</taxon>
        <taxon>Secoviridae</taxon>
    </lineage>
</organism>
<protein>
    <submittedName>
        <fullName evidence="4">Polyprorein 1</fullName>
    </submittedName>
</protein>
<dbReference type="Pfam" id="PF08762">
    <property type="entry name" value="CRPV_capsid"/>
    <property type="match status" value="1"/>
</dbReference>
<dbReference type="Gene3D" id="2.60.120.20">
    <property type="match status" value="2"/>
</dbReference>
<dbReference type="InterPro" id="IPR029053">
    <property type="entry name" value="Viral_coat"/>
</dbReference>